<protein>
    <recommendedName>
        <fullName evidence="10">Membrane fraction protein</fullName>
    </recommendedName>
</protein>
<evidence type="ECO:0000256" key="5">
    <source>
        <dbReference type="ARBA" id="ARBA00023136"/>
    </source>
</evidence>
<evidence type="ECO:0000313" key="8">
    <source>
        <dbReference type="EnsemblFungi" id="PTTG_07086-t43_1-p1"/>
    </source>
</evidence>
<reference evidence="7" key="1">
    <citation type="submission" date="2009-11" db="EMBL/GenBank/DDBJ databases">
        <authorList>
            <consortium name="The Broad Institute Genome Sequencing Platform"/>
            <person name="Ward D."/>
            <person name="Feldgarden M."/>
            <person name="Earl A."/>
            <person name="Young S.K."/>
            <person name="Zeng Q."/>
            <person name="Koehrsen M."/>
            <person name="Alvarado L."/>
            <person name="Berlin A."/>
            <person name="Bochicchio J."/>
            <person name="Borenstein D."/>
            <person name="Chapman S.B."/>
            <person name="Chen Z."/>
            <person name="Engels R."/>
            <person name="Freedman E."/>
            <person name="Gellesch M."/>
            <person name="Goldberg J."/>
            <person name="Griggs A."/>
            <person name="Gujja S."/>
            <person name="Heilman E."/>
            <person name="Heiman D."/>
            <person name="Hepburn T."/>
            <person name="Howarth C."/>
            <person name="Jen D."/>
            <person name="Larson L."/>
            <person name="Lewis B."/>
            <person name="Mehta T."/>
            <person name="Park D."/>
            <person name="Pearson M."/>
            <person name="Roberts A."/>
            <person name="Saif S."/>
            <person name="Shea T."/>
            <person name="Shenoy N."/>
            <person name="Sisk P."/>
            <person name="Stolte C."/>
            <person name="Sykes S."/>
            <person name="Thomson T."/>
            <person name="Walk T."/>
            <person name="White J."/>
            <person name="Yandava C."/>
            <person name="Izard J."/>
            <person name="Baranova O.V."/>
            <person name="Blanton J.M."/>
            <person name="Tanner A.C."/>
            <person name="Dewhirst F.E."/>
            <person name="Haas B."/>
            <person name="Nusbaum C."/>
            <person name="Birren B."/>
        </authorList>
    </citation>
    <scope>NUCLEOTIDE SEQUENCE [LARGE SCALE GENOMIC DNA]</scope>
    <source>
        <strain evidence="7">1-1 BBBD Race 1</strain>
    </source>
</reference>
<evidence type="ECO:0008006" key="10">
    <source>
        <dbReference type="Google" id="ProtNLM"/>
    </source>
</evidence>
<keyword evidence="4 6" id="KW-1133">Transmembrane helix</keyword>
<evidence type="ECO:0000256" key="1">
    <source>
        <dbReference type="ARBA" id="ARBA00004127"/>
    </source>
</evidence>
<feature type="transmembrane region" description="Helical" evidence="6">
    <location>
        <begin position="74"/>
        <end position="98"/>
    </location>
</feature>
<evidence type="ECO:0000256" key="2">
    <source>
        <dbReference type="ARBA" id="ARBA00007049"/>
    </source>
</evidence>
<dbReference type="VEuPathDB" id="FungiDB:PTTG_07086"/>
<dbReference type="GO" id="GO:0012505">
    <property type="term" value="C:endomembrane system"/>
    <property type="evidence" value="ECO:0007669"/>
    <property type="project" value="UniProtKB-SubCell"/>
</dbReference>
<dbReference type="GO" id="GO:0030026">
    <property type="term" value="P:intracellular manganese ion homeostasis"/>
    <property type="evidence" value="ECO:0007669"/>
    <property type="project" value="InterPro"/>
</dbReference>
<name>A0A180G8Y0_PUCT1</name>
<feature type="transmembrane region" description="Helical" evidence="6">
    <location>
        <begin position="329"/>
        <end position="350"/>
    </location>
</feature>
<dbReference type="OrthoDB" id="73465at2759"/>
<sequence>MGALKEPLPTIEVEGCAQNTCDDRLCICRAPGSDEERTLIDIDVVRNIIIGLSDGLTVPFGLTAGLSSLGSSRLVVVAGMAELISGAISMGVGGYLASEADRDQFRYRERLIRKRVAHSCSNAKDRQVQEILQPFGISQGLCGMVSNDLLKFEYLRTTSSDQENISSSWKKSTLVSILLKLFSRRTPDYDSISREKSADEETIQLSGFESESLGLGMTQFLLKYGEGVEEVSTYQMYLSAFTIGFSYLFGGLIPMVNTFSIYFGHLESLLTNGYGIYVLSHYQQAPYFFVEKANVALFWSIGVMVLTLLVFGSLKAYFTGARIGFMGYLKGSLSTIVVGGGAAAASYWVVKLLDVKE</sequence>
<reference evidence="8" key="4">
    <citation type="submission" date="2025-05" db="UniProtKB">
        <authorList>
            <consortium name="EnsemblFungi"/>
        </authorList>
    </citation>
    <scope>IDENTIFICATION</scope>
    <source>
        <strain evidence="8">isolate 1-1 / race 1 (BBBD)</strain>
    </source>
</reference>
<dbReference type="InterPro" id="IPR008217">
    <property type="entry name" value="Ccc1_fam"/>
</dbReference>
<gene>
    <name evidence="7" type="ORF">PTTG_07086</name>
</gene>
<dbReference type="AlphaFoldDB" id="A0A180G8Y0"/>
<proteinExistence type="inferred from homology"/>
<dbReference type="Pfam" id="PF01988">
    <property type="entry name" value="VIT1"/>
    <property type="match status" value="2"/>
</dbReference>
<feature type="transmembrane region" description="Helical" evidence="6">
    <location>
        <begin position="296"/>
        <end position="317"/>
    </location>
</feature>
<keyword evidence="9" id="KW-1185">Reference proteome</keyword>
<dbReference type="EMBL" id="ADAS02000181">
    <property type="protein sequence ID" value="OAV88363.1"/>
    <property type="molecule type" value="Genomic_DNA"/>
</dbReference>
<evidence type="ECO:0000256" key="6">
    <source>
        <dbReference type="SAM" id="Phobius"/>
    </source>
</evidence>
<keyword evidence="3 6" id="KW-0812">Transmembrane</keyword>
<evidence type="ECO:0000313" key="7">
    <source>
        <dbReference type="EMBL" id="OAV88363.1"/>
    </source>
</evidence>
<comment type="subcellular location">
    <subcellularLocation>
        <location evidence="1">Endomembrane system</location>
        <topology evidence="1">Multi-pass membrane protein</topology>
    </subcellularLocation>
</comment>
<dbReference type="EnsemblFungi" id="PTTG_07086-t43_1">
    <property type="protein sequence ID" value="PTTG_07086-t43_1-p1"/>
    <property type="gene ID" value="PTTG_07086"/>
</dbReference>
<reference evidence="8 9" key="3">
    <citation type="journal article" date="2017" name="G3 (Bethesda)">
        <title>Comparative analysis highlights variable genome content of wheat rusts and divergence of the mating loci.</title>
        <authorList>
            <person name="Cuomo C.A."/>
            <person name="Bakkeren G."/>
            <person name="Khalil H.B."/>
            <person name="Panwar V."/>
            <person name="Joly D."/>
            <person name="Linning R."/>
            <person name="Sakthikumar S."/>
            <person name="Song X."/>
            <person name="Adiconis X."/>
            <person name="Fan L."/>
            <person name="Goldberg J.M."/>
            <person name="Levin J.Z."/>
            <person name="Young S."/>
            <person name="Zeng Q."/>
            <person name="Anikster Y."/>
            <person name="Bruce M."/>
            <person name="Wang M."/>
            <person name="Yin C."/>
            <person name="McCallum B."/>
            <person name="Szabo L.J."/>
            <person name="Hulbert S."/>
            <person name="Chen X."/>
            <person name="Fellers J.P."/>
        </authorList>
    </citation>
    <scope>NUCLEOTIDE SEQUENCE</scope>
    <source>
        <strain evidence="8">isolate 1-1 / race 1 (BBBD)</strain>
        <strain evidence="9">Isolate 1-1 / race 1 (BBBD)</strain>
    </source>
</reference>
<feature type="transmembrane region" description="Helical" evidence="6">
    <location>
        <begin position="240"/>
        <end position="263"/>
    </location>
</feature>
<dbReference type="Proteomes" id="UP000005240">
    <property type="component" value="Unassembled WGS sequence"/>
</dbReference>
<reference evidence="7" key="2">
    <citation type="submission" date="2016-05" db="EMBL/GenBank/DDBJ databases">
        <title>Comparative analysis highlights variable genome content of wheat rusts and divergence of the mating loci.</title>
        <authorList>
            <person name="Cuomo C.A."/>
            <person name="Bakkeren G."/>
            <person name="Szabo L."/>
            <person name="Khalil H."/>
            <person name="Joly D."/>
            <person name="Goldberg J."/>
            <person name="Young S."/>
            <person name="Zeng Q."/>
            <person name="Fellers J."/>
        </authorList>
    </citation>
    <scope>NUCLEOTIDE SEQUENCE [LARGE SCALE GENOMIC DNA]</scope>
    <source>
        <strain evidence="7">1-1 BBBD Race 1</strain>
    </source>
</reference>
<dbReference type="PANTHER" id="PTHR31851">
    <property type="entry name" value="FE(2+)/MN(2+) TRANSPORTER PCL1"/>
    <property type="match status" value="1"/>
</dbReference>
<evidence type="ECO:0000256" key="4">
    <source>
        <dbReference type="ARBA" id="ARBA00022989"/>
    </source>
</evidence>
<evidence type="ECO:0000256" key="3">
    <source>
        <dbReference type="ARBA" id="ARBA00022692"/>
    </source>
</evidence>
<comment type="similarity">
    <text evidence="2">Belongs to the CCC1 family.</text>
</comment>
<dbReference type="STRING" id="630390.A0A180G8Y0"/>
<dbReference type="GO" id="GO:0005384">
    <property type="term" value="F:manganese ion transmembrane transporter activity"/>
    <property type="evidence" value="ECO:0007669"/>
    <property type="project" value="InterPro"/>
</dbReference>
<evidence type="ECO:0000313" key="9">
    <source>
        <dbReference type="Proteomes" id="UP000005240"/>
    </source>
</evidence>
<keyword evidence="5 6" id="KW-0472">Membrane</keyword>
<organism evidence="7">
    <name type="scientific">Puccinia triticina (isolate 1-1 / race 1 (BBBD))</name>
    <name type="common">Brown leaf rust fungus</name>
    <dbReference type="NCBI Taxonomy" id="630390"/>
    <lineage>
        <taxon>Eukaryota</taxon>
        <taxon>Fungi</taxon>
        <taxon>Dikarya</taxon>
        <taxon>Basidiomycota</taxon>
        <taxon>Pucciniomycotina</taxon>
        <taxon>Pucciniomycetes</taxon>
        <taxon>Pucciniales</taxon>
        <taxon>Pucciniaceae</taxon>
        <taxon>Puccinia</taxon>
    </lineage>
</organism>
<accession>A0A180G8Y0</accession>